<comment type="caution">
    <text evidence="1">The sequence shown here is derived from an EMBL/GenBank/DDBJ whole genome shotgun (WGS) entry which is preliminary data.</text>
</comment>
<name>A0A367QSC1_9NOSO</name>
<gene>
    <name evidence="1" type="ORF">A6770_26350</name>
</gene>
<dbReference type="Proteomes" id="UP000252107">
    <property type="component" value="Unassembled WGS sequence"/>
</dbReference>
<dbReference type="InterPro" id="IPR055091">
    <property type="entry name" value="WelO5-like"/>
</dbReference>
<keyword evidence="2" id="KW-1185">Reference proteome</keyword>
<organism evidence="1 2">
    <name type="scientific">Nostoc minutum NIES-26</name>
    <dbReference type="NCBI Taxonomy" id="1844469"/>
    <lineage>
        <taxon>Bacteria</taxon>
        <taxon>Bacillati</taxon>
        <taxon>Cyanobacteriota</taxon>
        <taxon>Cyanophyceae</taxon>
        <taxon>Nostocales</taxon>
        <taxon>Nostocaceae</taxon>
        <taxon>Nostoc</taxon>
    </lineage>
</organism>
<dbReference type="Gene3D" id="2.60.120.620">
    <property type="entry name" value="q2cbj1_9rhob like domain"/>
    <property type="match status" value="1"/>
</dbReference>
<proteinExistence type="predicted"/>
<dbReference type="AlphaFoldDB" id="A0A367QSC1"/>
<evidence type="ECO:0000313" key="1">
    <source>
        <dbReference type="EMBL" id="RCJ26213.1"/>
    </source>
</evidence>
<sequence length="265" mass="30371">MNEKFSMLRATKWQTLNDCEMNYQNFQALLRNEIPSIRISKFASSEECNKLALAIEKVGFDFYKNVEPPIGRIGITQFEYINRDKRGYFDAVEKANETYNRVTSLSFDPLKRLATILRQNVSSKVQIACENEVYGYYFAGLIRHINIALLHIDFAGLDAPDWEIGNITSQLVWNIYVKAPSQGGVCKVYNRQWQPEDEKYKTPGSYGYDRTLVATREVKHNIPLTGDVVIFNSRNFHEVLPGIGERITISSFIGKMPGGDLVFWS</sequence>
<evidence type="ECO:0000313" key="2">
    <source>
        <dbReference type="Proteomes" id="UP000252107"/>
    </source>
</evidence>
<reference evidence="1" key="1">
    <citation type="submission" date="2016-04" db="EMBL/GenBank/DDBJ databases">
        <authorList>
            <person name="Tabuchi Yagui T.R."/>
        </authorList>
    </citation>
    <scope>NUCLEOTIDE SEQUENCE [LARGE SCALE GENOMIC DNA]</scope>
    <source>
        <strain evidence="1">NIES-26</strain>
    </source>
</reference>
<accession>A0A367QSC1</accession>
<protein>
    <recommendedName>
        <fullName evidence="3">Prolyl 4-hydroxylase alpha subunit Fe(2+) 2OG dioxygenase domain-containing protein</fullName>
    </recommendedName>
</protein>
<dbReference type="EMBL" id="LXQD01000308">
    <property type="protein sequence ID" value="RCJ26213.1"/>
    <property type="molecule type" value="Genomic_DNA"/>
</dbReference>
<dbReference type="Pfam" id="PF22814">
    <property type="entry name" value="WelO5"/>
    <property type="match status" value="1"/>
</dbReference>
<evidence type="ECO:0008006" key="3">
    <source>
        <dbReference type="Google" id="ProtNLM"/>
    </source>
</evidence>